<protein>
    <submittedName>
        <fullName evidence="3">Uncharacterized protein</fullName>
    </submittedName>
</protein>
<feature type="transmembrane region" description="Helical" evidence="2">
    <location>
        <begin position="18"/>
        <end position="36"/>
    </location>
</feature>
<dbReference type="PANTHER" id="PTHR37422">
    <property type="entry name" value="TEICHURONIC ACID BIOSYNTHESIS PROTEIN TUAE"/>
    <property type="match status" value="1"/>
</dbReference>
<sequence>MTARTAGDQAIGATKERAPWPIVVMLICVIMVPIEFSFRMAGMFLTTSKLCMIVMTLVILPKLPSLKMKPYDWLIVAHAFWTAAALILLYGTASGIQSSGFYLLEFLVVYLVARVYLRTPGQLKATINVLFVMVVISAAFAIPEGLTGKPIAHEIARAMTGNYYPLNHETRMGIFRAKSFFEHEILYGVFCASTLTMVWFASTPEQRTWRAPLIGVATFFSASSAPLMIFTLQIWLLMIERFTRTVKNRLLVVSSSIGVVLLMLDTFTGRGVLGIITMISLNPATAWNRRAIWQFGIDDVMRHPFFGFDPITYSRPNWLGASVDNYWLLIMMRSGIPALVFLFLALLLIWLAACRLGNKNELVVRLRNGWGMAIMALLLTGATVAFFGKLQPLFSFFIGFGAALANCYRPEEETPTEKAAEPVRRGPVFSRFGPEAIGAMRQRPEQPVVSARAEASNARGESLPLRRQPAAEQGREPGPERNKPTLSRSG</sequence>
<feature type="transmembrane region" description="Helical" evidence="2">
    <location>
        <begin position="336"/>
        <end position="357"/>
    </location>
</feature>
<evidence type="ECO:0000313" key="4">
    <source>
        <dbReference type="Proteomes" id="UP000028826"/>
    </source>
</evidence>
<dbReference type="OrthoDB" id="264250at2"/>
<name>A0A086XYC9_9RHOB</name>
<comment type="caution">
    <text evidence="3">The sequence shown here is derived from an EMBL/GenBank/DDBJ whole genome shotgun (WGS) entry which is preliminary data.</text>
</comment>
<evidence type="ECO:0000313" key="3">
    <source>
        <dbReference type="EMBL" id="KFI27029.1"/>
    </source>
</evidence>
<dbReference type="PANTHER" id="PTHR37422:SF13">
    <property type="entry name" value="LIPOPOLYSACCHARIDE BIOSYNTHESIS PROTEIN PA4999-RELATED"/>
    <property type="match status" value="1"/>
</dbReference>
<dbReference type="Proteomes" id="UP000028826">
    <property type="component" value="Unassembled WGS sequence"/>
</dbReference>
<evidence type="ECO:0000256" key="1">
    <source>
        <dbReference type="SAM" id="MobiDB-lite"/>
    </source>
</evidence>
<evidence type="ECO:0000256" key="2">
    <source>
        <dbReference type="SAM" id="Phobius"/>
    </source>
</evidence>
<keyword evidence="2" id="KW-0812">Transmembrane</keyword>
<accession>A0A086XYC9</accession>
<feature type="transmembrane region" description="Helical" evidence="2">
    <location>
        <begin position="250"/>
        <end position="279"/>
    </location>
</feature>
<proteinExistence type="predicted"/>
<dbReference type="eggNOG" id="ENOG502ZAGS">
    <property type="taxonomic scope" value="Bacteria"/>
</dbReference>
<keyword evidence="4" id="KW-1185">Reference proteome</keyword>
<feature type="region of interest" description="Disordered" evidence="1">
    <location>
        <begin position="437"/>
        <end position="490"/>
    </location>
</feature>
<dbReference type="AlphaFoldDB" id="A0A086XYC9"/>
<feature type="transmembrane region" description="Helical" evidence="2">
    <location>
        <begin position="369"/>
        <end position="387"/>
    </location>
</feature>
<reference evidence="3 4" key="1">
    <citation type="submission" date="2014-03" db="EMBL/GenBank/DDBJ databases">
        <title>Genome of Haematobacter massiliensis CCUG 47968.</title>
        <authorList>
            <person name="Wang D."/>
            <person name="Wang G."/>
        </authorList>
    </citation>
    <scope>NUCLEOTIDE SEQUENCE [LARGE SCALE GENOMIC DNA]</scope>
    <source>
        <strain evidence="3 4">CCUG 47968</strain>
    </source>
</reference>
<feature type="transmembrane region" description="Helical" evidence="2">
    <location>
        <begin position="185"/>
        <end position="202"/>
    </location>
</feature>
<keyword evidence="2" id="KW-1133">Transmembrane helix</keyword>
<dbReference type="RefSeq" id="WP_035713561.1">
    <property type="nucleotide sequence ID" value="NZ_CP035506.1"/>
</dbReference>
<feature type="transmembrane region" description="Helical" evidence="2">
    <location>
        <begin position="214"/>
        <end position="238"/>
    </location>
</feature>
<dbReference type="GeneID" id="39677149"/>
<feature type="transmembrane region" description="Helical" evidence="2">
    <location>
        <begin position="123"/>
        <end position="142"/>
    </location>
</feature>
<organism evidence="3 4">
    <name type="scientific">Haematobacter massiliensis</name>
    <dbReference type="NCBI Taxonomy" id="195105"/>
    <lineage>
        <taxon>Bacteria</taxon>
        <taxon>Pseudomonadati</taxon>
        <taxon>Pseudomonadota</taxon>
        <taxon>Alphaproteobacteria</taxon>
        <taxon>Rhodobacterales</taxon>
        <taxon>Paracoccaceae</taxon>
        <taxon>Haematobacter</taxon>
    </lineage>
</organism>
<dbReference type="EMBL" id="JGYG01000013">
    <property type="protein sequence ID" value="KFI27029.1"/>
    <property type="molecule type" value="Genomic_DNA"/>
</dbReference>
<keyword evidence="2" id="KW-0472">Membrane</keyword>
<feature type="transmembrane region" description="Helical" evidence="2">
    <location>
        <begin position="73"/>
        <end position="93"/>
    </location>
</feature>
<gene>
    <name evidence="3" type="ORF">CN97_02305</name>
</gene>
<dbReference type="STRING" id="195105.CN97_02305"/>
<feature type="transmembrane region" description="Helical" evidence="2">
    <location>
        <begin position="100"/>
        <end position="117"/>
    </location>
</feature>
<feature type="compositionally biased region" description="Basic and acidic residues" evidence="1">
    <location>
        <begin position="473"/>
        <end position="483"/>
    </location>
</feature>
<dbReference type="InterPro" id="IPR051533">
    <property type="entry name" value="WaaL-like"/>
</dbReference>